<keyword evidence="1" id="KW-0808">Transferase</keyword>
<dbReference type="RefSeq" id="WP_188897706.1">
    <property type="nucleotide sequence ID" value="NZ_BMMZ01000015.1"/>
</dbReference>
<dbReference type="EMBL" id="BMMZ01000015">
    <property type="protein sequence ID" value="GGL80151.1"/>
    <property type="molecule type" value="Genomic_DNA"/>
</dbReference>
<dbReference type="InterPro" id="IPR012074">
    <property type="entry name" value="GAF_ANTAR"/>
</dbReference>
<dbReference type="Gene3D" id="1.10.10.10">
    <property type="entry name" value="Winged helix-like DNA-binding domain superfamily/Winged helix DNA-binding domain"/>
    <property type="match status" value="1"/>
</dbReference>
<proteinExistence type="predicted"/>
<dbReference type="InterPro" id="IPR011006">
    <property type="entry name" value="CheY-like_superfamily"/>
</dbReference>
<keyword evidence="3" id="KW-0805">Transcription regulation</keyword>
<protein>
    <recommendedName>
        <fullName evidence="5">ANTAR domain-containing protein</fullName>
    </recommendedName>
</protein>
<dbReference type="SUPFAM" id="SSF52172">
    <property type="entry name" value="CheY-like"/>
    <property type="match status" value="1"/>
</dbReference>
<keyword evidence="7" id="KW-1185">Reference proteome</keyword>
<dbReference type="SMART" id="SM01012">
    <property type="entry name" value="ANTAR"/>
    <property type="match status" value="1"/>
</dbReference>
<gene>
    <name evidence="6" type="ORF">GCM10011575_42990</name>
</gene>
<reference evidence="6" key="1">
    <citation type="journal article" date="2014" name="Int. J. Syst. Evol. Microbiol.">
        <title>Complete genome sequence of Corynebacterium casei LMG S-19264T (=DSM 44701T), isolated from a smear-ripened cheese.</title>
        <authorList>
            <consortium name="US DOE Joint Genome Institute (JGI-PGF)"/>
            <person name="Walter F."/>
            <person name="Albersmeier A."/>
            <person name="Kalinowski J."/>
            <person name="Ruckert C."/>
        </authorList>
    </citation>
    <scope>NUCLEOTIDE SEQUENCE</scope>
    <source>
        <strain evidence="6">CGMCC 4.7306</strain>
    </source>
</reference>
<evidence type="ECO:0000256" key="2">
    <source>
        <dbReference type="ARBA" id="ARBA00022777"/>
    </source>
</evidence>
<organism evidence="6 7">
    <name type="scientific">Microlunatus endophyticus</name>
    <dbReference type="NCBI Taxonomy" id="1716077"/>
    <lineage>
        <taxon>Bacteria</taxon>
        <taxon>Bacillati</taxon>
        <taxon>Actinomycetota</taxon>
        <taxon>Actinomycetes</taxon>
        <taxon>Propionibacteriales</taxon>
        <taxon>Propionibacteriaceae</taxon>
        <taxon>Microlunatus</taxon>
    </lineage>
</organism>
<dbReference type="PIRSF" id="PIRSF036625">
    <property type="entry name" value="GAF_ANTAR"/>
    <property type="match status" value="1"/>
</dbReference>
<dbReference type="GO" id="GO:0003723">
    <property type="term" value="F:RNA binding"/>
    <property type="evidence" value="ECO:0007669"/>
    <property type="project" value="InterPro"/>
</dbReference>
<dbReference type="Proteomes" id="UP000613840">
    <property type="component" value="Unassembled WGS sequence"/>
</dbReference>
<name>A0A917SG13_9ACTN</name>
<dbReference type="SMART" id="SM00065">
    <property type="entry name" value="GAF"/>
    <property type="match status" value="1"/>
</dbReference>
<evidence type="ECO:0000313" key="7">
    <source>
        <dbReference type="Proteomes" id="UP000613840"/>
    </source>
</evidence>
<evidence type="ECO:0000256" key="4">
    <source>
        <dbReference type="ARBA" id="ARBA00023163"/>
    </source>
</evidence>
<feature type="domain" description="ANTAR" evidence="5">
    <location>
        <begin position="167"/>
        <end position="228"/>
    </location>
</feature>
<keyword evidence="4" id="KW-0804">Transcription</keyword>
<evidence type="ECO:0000256" key="1">
    <source>
        <dbReference type="ARBA" id="ARBA00022679"/>
    </source>
</evidence>
<accession>A0A917SG13</accession>
<sequence>MSVIDPQALTTSLQRLAGRGTADELLPTLRAVVDACVDLFGVSGAGIMLADEQNMTRYVAASDGPGRILEIVESETGQGPCTQAFVTNQIVPSSDVTTDSRWPRLATLIRPHGVRAVLGVPIALGGAPVGTLDVYLTEPHEWTSGEHAALSRYGDVVEAALAASLSAHRAGELAEQLQYALDYRVVIERGIGYLMARDHLDEVSAFNQLRRAARNSQRKVGDVAEHLLATGDLPGGQGNR</sequence>
<dbReference type="GO" id="GO:0016301">
    <property type="term" value="F:kinase activity"/>
    <property type="evidence" value="ECO:0007669"/>
    <property type="project" value="UniProtKB-KW"/>
</dbReference>
<evidence type="ECO:0000259" key="5">
    <source>
        <dbReference type="PROSITE" id="PS50921"/>
    </source>
</evidence>
<dbReference type="Pfam" id="PF01590">
    <property type="entry name" value="GAF"/>
    <property type="match status" value="1"/>
</dbReference>
<dbReference type="AlphaFoldDB" id="A0A917SG13"/>
<evidence type="ECO:0000313" key="6">
    <source>
        <dbReference type="EMBL" id="GGL80151.1"/>
    </source>
</evidence>
<dbReference type="InterPro" id="IPR029016">
    <property type="entry name" value="GAF-like_dom_sf"/>
</dbReference>
<dbReference type="InterPro" id="IPR036388">
    <property type="entry name" value="WH-like_DNA-bd_sf"/>
</dbReference>
<comment type="caution">
    <text evidence="6">The sequence shown here is derived from an EMBL/GenBank/DDBJ whole genome shotgun (WGS) entry which is preliminary data.</text>
</comment>
<dbReference type="InterPro" id="IPR005561">
    <property type="entry name" value="ANTAR"/>
</dbReference>
<dbReference type="Pfam" id="PF03861">
    <property type="entry name" value="ANTAR"/>
    <property type="match status" value="1"/>
</dbReference>
<dbReference type="PROSITE" id="PS50921">
    <property type="entry name" value="ANTAR"/>
    <property type="match status" value="1"/>
</dbReference>
<dbReference type="SUPFAM" id="SSF55781">
    <property type="entry name" value="GAF domain-like"/>
    <property type="match status" value="1"/>
</dbReference>
<reference evidence="6" key="2">
    <citation type="submission" date="2020-09" db="EMBL/GenBank/DDBJ databases">
        <authorList>
            <person name="Sun Q."/>
            <person name="Zhou Y."/>
        </authorList>
    </citation>
    <scope>NUCLEOTIDE SEQUENCE</scope>
    <source>
        <strain evidence="6">CGMCC 4.7306</strain>
    </source>
</reference>
<dbReference type="InterPro" id="IPR003018">
    <property type="entry name" value="GAF"/>
</dbReference>
<keyword evidence="2" id="KW-0418">Kinase</keyword>
<evidence type="ECO:0000256" key="3">
    <source>
        <dbReference type="ARBA" id="ARBA00023015"/>
    </source>
</evidence>
<dbReference type="Gene3D" id="3.30.450.40">
    <property type="match status" value="1"/>
</dbReference>